<keyword evidence="2" id="KW-0813">Transport</keyword>
<accession>A0A916JMH0</accession>
<feature type="transmembrane region" description="Helical" evidence="7">
    <location>
        <begin position="82"/>
        <end position="100"/>
    </location>
</feature>
<keyword evidence="4 7" id="KW-0812">Transmembrane</keyword>
<keyword evidence="5 7" id="KW-1133">Transmembrane helix</keyword>
<dbReference type="CDD" id="cd17325">
    <property type="entry name" value="MFS_MdtG_SLC18_like"/>
    <property type="match status" value="1"/>
</dbReference>
<feature type="transmembrane region" description="Helical" evidence="7">
    <location>
        <begin position="314"/>
        <end position="339"/>
    </location>
</feature>
<evidence type="ECO:0000256" key="5">
    <source>
        <dbReference type="ARBA" id="ARBA00022989"/>
    </source>
</evidence>
<dbReference type="InterPro" id="IPR050171">
    <property type="entry name" value="MFS_Transporters"/>
</dbReference>
<evidence type="ECO:0000256" key="3">
    <source>
        <dbReference type="ARBA" id="ARBA00022475"/>
    </source>
</evidence>
<evidence type="ECO:0000256" key="1">
    <source>
        <dbReference type="ARBA" id="ARBA00004651"/>
    </source>
</evidence>
<protein>
    <submittedName>
        <fullName evidence="8">MFS-type transporter YfcJ</fullName>
    </submittedName>
</protein>
<evidence type="ECO:0000313" key="8">
    <source>
        <dbReference type="EMBL" id="CAG5081653.1"/>
    </source>
</evidence>
<dbReference type="PANTHER" id="PTHR23517">
    <property type="entry name" value="RESISTANCE PROTEIN MDTM, PUTATIVE-RELATED-RELATED"/>
    <property type="match status" value="1"/>
</dbReference>
<keyword evidence="9" id="KW-1185">Reference proteome</keyword>
<feature type="transmembrane region" description="Helical" evidence="7">
    <location>
        <begin position="51"/>
        <end position="70"/>
    </location>
</feature>
<dbReference type="GO" id="GO:0005886">
    <property type="term" value="C:plasma membrane"/>
    <property type="evidence" value="ECO:0007669"/>
    <property type="project" value="UniProtKB-SubCell"/>
</dbReference>
<feature type="transmembrane region" description="Helical" evidence="7">
    <location>
        <begin position="168"/>
        <end position="191"/>
    </location>
</feature>
<dbReference type="SUPFAM" id="SSF103473">
    <property type="entry name" value="MFS general substrate transporter"/>
    <property type="match status" value="1"/>
</dbReference>
<comment type="subcellular location">
    <subcellularLocation>
        <location evidence="1">Cell membrane</location>
        <topology evidence="1">Multi-pass membrane protein</topology>
    </subcellularLocation>
</comment>
<dbReference type="KEGG" id="ptan:CRYO30217_01694"/>
<evidence type="ECO:0000256" key="4">
    <source>
        <dbReference type="ARBA" id="ARBA00022692"/>
    </source>
</evidence>
<dbReference type="EMBL" id="OU015584">
    <property type="protein sequence ID" value="CAG5081653.1"/>
    <property type="molecule type" value="Genomic_DNA"/>
</dbReference>
<feature type="transmembrane region" description="Helical" evidence="7">
    <location>
        <begin position="139"/>
        <end position="162"/>
    </location>
</feature>
<dbReference type="Pfam" id="PF07690">
    <property type="entry name" value="MFS_1"/>
    <property type="match status" value="2"/>
</dbReference>
<feature type="transmembrane region" description="Helical" evidence="7">
    <location>
        <begin position="12"/>
        <end position="31"/>
    </location>
</feature>
<keyword evidence="3" id="KW-1003">Cell membrane</keyword>
<feature type="transmembrane region" description="Helical" evidence="7">
    <location>
        <begin position="289"/>
        <end position="307"/>
    </location>
</feature>
<dbReference type="Gene3D" id="1.20.1250.20">
    <property type="entry name" value="MFS general substrate transporter like domains"/>
    <property type="match status" value="2"/>
</dbReference>
<feature type="transmembrane region" description="Helical" evidence="7">
    <location>
        <begin position="359"/>
        <end position="392"/>
    </location>
</feature>
<name>A0A916JMH0_9FLAO</name>
<feature type="transmembrane region" description="Helical" evidence="7">
    <location>
        <begin position="106"/>
        <end position="127"/>
    </location>
</feature>
<gene>
    <name evidence="8" type="primary">yfcJ</name>
    <name evidence="8" type="ORF">CRYO30217_01694</name>
</gene>
<sequence>MDQIKLGTKENWQQFTLLVIVNALVGAMIGTERSIFAEYAVANFDLSGQTAFMSFIIVFGIAKAISNYQVGKLFAKYGRKKMLIVGWLVVLPVPLIFLYANHWYLVVLANVLLGISQGFAWSSTIVMKIDLVGPKNRGFAMGLNEFAGYAAVGVMALVTGWIAEHYSILPYVFYLAFIIAWIGLFLSVLFVKDTTDHVLIESSESDLKMLSNIANETTFKHKTLSSVTQAGFVNNMNDGMLWGLLPVLLISKGFSLDTVGLVVFIYPFVWGVGQLFTGKMSDHFNLKKMLFFGMLLQGFAIISLYFYPNYINYILSSIVLGIGTALVYPTFFTVISKVVHPEQRAESIGVFRLYRDGGYAAGAFLAGLLADIFSVGVAVLITGIITLLSAIVIQVRMKPVS</sequence>
<reference evidence="8" key="1">
    <citation type="submission" date="2021-04" db="EMBL/GenBank/DDBJ databases">
        <authorList>
            <person name="Rodrigo-Torres L."/>
            <person name="Arahal R. D."/>
            <person name="Lucena T."/>
        </authorList>
    </citation>
    <scope>NUCLEOTIDE SEQUENCE</scope>
    <source>
        <strain evidence="8">AS29M-1</strain>
    </source>
</reference>
<dbReference type="InterPro" id="IPR011701">
    <property type="entry name" value="MFS"/>
</dbReference>
<dbReference type="GO" id="GO:0022857">
    <property type="term" value="F:transmembrane transporter activity"/>
    <property type="evidence" value="ECO:0007669"/>
    <property type="project" value="InterPro"/>
</dbReference>
<evidence type="ECO:0000313" key="9">
    <source>
        <dbReference type="Proteomes" id="UP000683507"/>
    </source>
</evidence>
<proteinExistence type="predicted"/>
<dbReference type="RefSeq" id="WP_258541885.1">
    <property type="nucleotide sequence ID" value="NZ_OU015584.1"/>
</dbReference>
<dbReference type="AlphaFoldDB" id="A0A916JMH0"/>
<organism evidence="8 9">
    <name type="scientific">Parvicella tangerina</name>
    <dbReference type="NCBI Taxonomy" id="2829795"/>
    <lineage>
        <taxon>Bacteria</taxon>
        <taxon>Pseudomonadati</taxon>
        <taxon>Bacteroidota</taxon>
        <taxon>Flavobacteriia</taxon>
        <taxon>Flavobacteriales</taxon>
        <taxon>Parvicellaceae</taxon>
        <taxon>Parvicella</taxon>
    </lineage>
</organism>
<evidence type="ECO:0000256" key="6">
    <source>
        <dbReference type="ARBA" id="ARBA00023136"/>
    </source>
</evidence>
<keyword evidence="6 7" id="KW-0472">Membrane</keyword>
<evidence type="ECO:0000256" key="2">
    <source>
        <dbReference type="ARBA" id="ARBA00022448"/>
    </source>
</evidence>
<dbReference type="PANTHER" id="PTHR23517:SF3">
    <property type="entry name" value="INTEGRAL MEMBRANE TRANSPORT PROTEIN"/>
    <property type="match status" value="1"/>
</dbReference>
<dbReference type="Proteomes" id="UP000683507">
    <property type="component" value="Chromosome"/>
</dbReference>
<dbReference type="InterPro" id="IPR036259">
    <property type="entry name" value="MFS_trans_sf"/>
</dbReference>
<evidence type="ECO:0000256" key="7">
    <source>
        <dbReference type="SAM" id="Phobius"/>
    </source>
</evidence>
<feature type="transmembrane region" description="Helical" evidence="7">
    <location>
        <begin position="244"/>
        <end position="269"/>
    </location>
</feature>